<protein>
    <submittedName>
        <fullName evidence="2">Uncharacterized protein</fullName>
    </submittedName>
</protein>
<comment type="caution">
    <text evidence="2">The sequence shown here is derived from an EMBL/GenBank/DDBJ whole genome shotgun (WGS) entry which is preliminary data.</text>
</comment>
<proteinExistence type="predicted"/>
<accession>A0ABR1U8F1</accession>
<sequence>MIPAATDSGTGLATRSFGLSRGFMTGKESTSLAVSRGEAERVPPAVAMMVILNTSGEGRALQTYSGNIPDGYHVDSTNSRASVSKSALPLLAAFDEDSDAAKRDRAKSRRFRIMASLGAISAIATVALAVFTALNFYASTSAKATT</sequence>
<keyword evidence="1" id="KW-0472">Membrane</keyword>
<dbReference type="EMBL" id="JAQQWK010000001">
    <property type="protein sequence ID" value="KAK8055156.1"/>
    <property type="molecule type" value="Genomic_DNA"/>
</dbReference>
<feature type="transmembrane region" description="Helical" evidence="1">
    <location>
        <begin position="113"/>
        <end position="138"/>
    </location>
</feature>
<evidence type="ECO:0000313" key="3">
    <source>
        <dbReference type="Proteomes" id="UP001444661"/>
    </source>
</evidence>
<keyword evidence="1" id="KW-1133">Transmembrane helix</keyword>
<keyword evidence="3" id="KW-1185">Reference proteome</keyword>
<evidence type="ECO:0000313" key="2">
    <source>
        <dbReference type="EMBL" id="KAK8055156.1"/>
    </source>
</evidence>
<dbReference type="Proteomes" id="UP001444661">
    <property type="component" value="Unassembled WGS sequence"/>
</dbReference>
<organism evidence="2 3">
    <name type="scientific">Apiospora rasikravindrae</name>
    <dbReference type="NCBI Taxonomy" id="990691"/>
    <lineage>
        <taxon>Eukaryota</taxon>
        <taxon>Fungi</taxon>
        <taxon>Dikarya</taxon>
        <taxon>Ascomycota</taxon>
        <taxon>Pezizomycotina</taxon>
        <taxon>Sordariomycetes</taxon>
        <taxon>Xylariomycetidae</taxon>
        <taxon>Amphisphaeriales</taxon>
        <taxon>Apiosporaceae</taxon>
        <taxon>Apiospora</taxon>
    </lineage>
</organism>
<evidence type="ECO:0000256" key="1">
    <source>
        <dbReference type="SAM" id="Phobius"/>
    </source>
</evidence>
<gene>
    <name evidence="2" type="ORF">PG993_000383</name>
</gene>
<reference evidence="2 3" key="1">
    <citation type="submission" date="2023-01" db="EMBL/GenBank/DDBJ databases">
        <title>Analysis of 21 Apiospora genomes using comparative genomics revels a genus with tremendous synthesis potential of carbohydrate active enzymes and secondary metabolites.</title>
        <authorList>
            <person name="Sorensen T."/>
        </authorList>
    </citation>
    <scope>NUCLEOTIDE SEQUENCE [LARGE SCALE GENOMIC DNA]</scope>
    <source>
        <strain evidence="2 3">CBS 33761</strain>
    </source>
</reference>
<keyword evidence="1" id="KW-0812">Transmembrane</keyword>
<name>A0ABR1U8F1_9PEZI</name>